<reference evidence="1 2" key="1">
    <citation type="journal article" date="2020" name="Cell">
        <title>Large-Scale Comparative Analyses of Tick Genomes Elucidate Their Genetic Diversity and Vector Capacities.</title>
        <authorList>
            <consortium name="Tick Genome and Microbiome Consortium (TIGMIC)"/>
            <person name="Jia N."/>
            <person name="Wang J."/>
            <person name="Shi W."/>
            <person name="Du L."/>
            <person name="Sun Y."/>
            <person name="Zhan W."/>
            <person name="Jiang J.F."/>
            <person name="Wang Q."/>
            <person name="Zhang B."/>
            <person name="Ji P."/>
            <person name="Bell-Sakyi L."/>
            <person name="Cui X.M."/>
            <person name="Yuan T.T."/>
            <person name="Jiang B.G."/>
            <person name="Yang W.F."/>
            <person name="Lam T.T."/>
            <person name="Chang Q.C."/>
            <person name="Ding S.J."/>
            <person name="Wang X.J."/>
            <person name="Zhu J.G."/>
            <person name="Ruan X.D."/>
            <person name="Zhao L."/>
            <person name="Wei J.T."/>
            <person name="Ye R.Z."/>
            <person name="Que T.C."/>
            <person name="Du C.H."/>
            <person name="Zhou Y.H."/>
            <person name="Cheng J.X."/>
            <person name="Dai P.F."/>
            <person name="Guo W.B."/>
            <person name="Han X.H."/>
            <person name="Huang E.J."/>
            <person name="Li L.F."/>
            <person name="Wei W."/>
            <person name="Gao Y.C."/>
            <person name="Liu J.Z."/>
            <person name="Shao H.Z."/>
            <person name="Wang X."/>
            <person name="Wang C.C."/>
            <person name="Yang T.C."/>
            <person name="Huo Q.B."/>
            <person name="Li W."/>
            <person name="Chen H.Y."/>
            <person name="Chen S.E."/>
            <person name="Zhou L.G."/>
            <person name="Ni X.B."/>
            <person name="Tian J.H."/>
            <person name="Sheng Y."/>
            <person name="Liu T."/>
            <person name="Pan Y.S."/>
            <person name="Xia L.Y."/>
            <person name="Li J."/>
            <person name="Zhao F."/>
            <person name="Cao W.C."/>
        </authorList>
    </citation>
    <scope>NUCLEOTIDE SEQUENCE [LARGE SCALE GENOMIC DNA]</scope>
    <source>
        <strain evidence="1">Iper-2018</strain>
    </source>
</reference>
<evidence type="ECO:0000313" key="1">
    <source>
        <dbReference type="EMBL" id="KAG0421541.1"/>
    </source>
</evidence>
<gene>
    <name evidence="1" type="ORF">HPB47_002570</name>
</gene>
<keyword evidence="2" id="KW-1185">Reference proteome</keyword>
<name>A0AC60PM20_IXOPE</name>
<protein>
    <submittedName>
        <fullName evidence="1">Uncharacterized protein</fullName>
    </submittedName>
</protein>
<dbReference type="Proteomes" id="UP000805193">
    <property type="component" value="Unassembled WGS sequence"/>
</dbReference>
<dbReference type="EMBL" id="JABSTQ010010350">
    <property type="protein sequence ID" value="KAG0421541.1"/>
    <property type="molecule type" value="Genomic_DNA"/>
</dbReference>
<comment type="caution">
    <text evidence="1">The sequence shown here is derived from an EMBL/GenBank/DDBJ whole genome shotgun (WGS) entry which is preliminary data.</text>
</comment>
<evidence type="ECO:0000313" key="2">
    <source>
        <dbReference type="Proteomes" id="UP000805193"/>
    </source>
</evidence>
<proteinExistence type="predicted"/>
<accession>A0AC60PM20</accession>
<sequence length="320" mass="35612">MGESTLHWTSLSAAWELEYELTKMKKMAAQGTDSITAKLLYNMDGESIKKDLLERPSRTQTRAVLALDLKGAFDNVTHESVLRGLANIDCGQNTYGYIRSFLTDRTAILNIGSPRLEPDAVLSPLLFDLALKGLPEILNNIRGIELAIYTDDITICLQRAANAVVSHARDCGLQCPPQKSELLVFKNPYSRQPPADLSIYVDGQEILTQLGRNLSTINKLNTSTTHVVGMLRRIGNQWYGLKEKESIQLVYAFVVSRVMYATPYMRLTQTEANKLHVIIRRAFKCTPGLPEYVAMDDLLSTSLALQHHRGTLGSTADIAN</sequence>
<organism evidence="1 2">
    <name type="scientific">Ixodes persulcatus</name>
    <name type="common">Taiga tick</name>
    <dbReference type="NCBI Taxonomy" id="34615"/>
    <lineage>
        <taxon>Eukaryota</taxon>
        <taxon>Metazoa</taxon>
        <taxon>Ecdysozoa</taxon>
        <taxon>Arthropoda</taxon>
        <taxon>Chelicerata</taxon>
        <taxon>Arachnida</taxon>
        <taxon>Acari</taxon>
        <taxon>Parasitiformes</taxon>
        <taxon>Ixodida</taxon>
        <taxon>Ixodoidea</taxon>
        <taxon>Ixodidae</taxon>
        <taxon>Ixodinae</taxon>
        <taxon>Ixodes</taxon>
    </lineage>
</organism>